<dbReference type="Pfam" id="PF21793">
    <property type="entry name" value="DUF6877"/>
    <property type="match status" value="1"/>
</dbReference>
<dbReference type="InterPro" id="IPR049242">
    <property type="entry name" value="DUF6877"/>
</dbReference>
<dbReference type="RefSeq" id="WP_211800258.1">
    <property type="nucleotide sequence ID" value="NZ_JAGSCS010000004.1"/>
</dbReference>
<dbReference type="Proteomes" id="UP000675379">
    <property type="component" value="Unassembled WGS sequence"/>
</dbReference>
<feature type="domain" description="DUF6877" evidence="1">
    <location>
        <begin position="1"/>
        <end position="52"/>
    </location>
</feature>
<evidence type="ECO:0000313" key="2">
    <source>
        <dbReference type="EMBL" id="MBR0575702.1"/>
    </source>
</evidence>
<keyword evidence="3" id="KW-1185">Reference proteome</keyword>
<reference evidence="2" key="1">
    <citation type="submission" date="2021-04" db="EMBL/GenBank/DDBJ databases">
        <title>Proteiniclasticum sedimins sp. nov., an obligate anaerobic bacterium isolated from anaerobic sludge.</title>
        <authorList>
            <person name="Liu J."/>
        </authorList>
    </citation>
    <scope>NUCLEOTIDE SEQUENCE</scope>
    <source>
        <strain evidence="2">BAD-10</strain>
    </source>
</reference>
<sequence>MNYLSEISKISNQLPHDVLMDIDKRCSDWMASGGKESDQYIKQQLRYAKNVIARKERK</sequence>
<evidence type="ECO:0000259" key="1">
    <source>
        <dbReference type="Pfam" id="PF21793"/>
    </source>
</evidence>
<name>A0A941CP90_9CLOT</name>
<organism evidence="2 3">
    <name type="scientific">Proteiniclasticum sediminis</name>
    <dbReference type="NCBI Taxonomy" id="2804028"/>
    <lineage>
        <taxon>Bacteria</taxon>
        <taxon>Bacillati</taxon>
        <taxon>Bacillota</taxon>
        <taxon>Clostridia</taxon>
        <taxon>Eubacteriales</taxon>
        <taxon>Clostridiaceae</taxon>
        <taxon>Proteiniclasticum</taxon>
    </lineage>
</organism>
<gene>
    <name evidence="2" type="ORF">KCG48_05020</name>
</gene>
<protein>
    <recommendedName>
        <fullName evidence="1">DUF6877 domain-containing protein</fullName>
    </recommendedName>
</protein>
<dbReference type="AlphaFoldDB" id="A0A941CP90"/>
<proteinExistence type="predicted"/>
<comment type="caution">
    <text evidence="2">The sequence shown here is derived from an EMBL/GenBank/DDBJ whole genome shotgun (WGS) entry which is preliminary data.</text>
</comment>
<accession>A0A941CP90</accession>
<evidence type="ECO:0000313" key="3">
    <source>
        <dbReference type="Proteomes" id="UP000675379"/>
    </source>
</evidence>
<dbReference type="EMBL" id="JAGSCS010000004">
    <property type="protein sequence ID" value="MBR0575702.1"/>
    <property type="molecule type" value="Genomic_DNA"/>
</dbReference>